<dbReference type="AlphaFoldDB" id="A0A0F6AEC5"/>
<reference evidence="2 3" key="1">
    <citation type="journal article" date="2015" name="BMC Genomics">
        <title>Genome mining reveals unlocked bioactive potential of marine Gram-negative bacteria.</title>
        <authorList>
            <person name="Machado H."/>
            <person name="Sonnenschein E.C."/>
            <person name="Melchiorsen J."/>
            <person name="Gram L."/>
        </authorList>
    </citation>
    <scope>NUCLEOTIDE SEQUENCE [LARGE SCALE GENOMIC DNA]</scope>
    <source>
        <strain evidence="2 3">S4054</strain>
    </source>
</reference>
<proteinExistence type="predicted"/>
<evidence type="ECO:0000313" key="2">
    <source>
        <dbReference type="EMBL" id="KKE84545.1"/>
    </source>
</evidence>
<sequence>MFYSRKQMHLLLVWVLGISMVGCGGGGSDSGTPSTPSNPSTPQNSAPTVTISGENSIQEKQQISLTAQASDSDGTVNTFAWQITSGPSASLSNAATNTVTFTAPDVTDDTTMTLRVTVTDDDGATASANFSLNVTRIVKSVTITGLVTDEPIPNAALTIFIGDQSFELSADENGAYNYKLDVDDSMVDDLVRIRAKGGSSQSEVEFYSQLPSFSSIETQAGADGILNKDDNFGVNITNVTTSEYALITREVGTPQSETSLNNALVGIDADEKLTLAALIKIVVDGEGDNAFSLPEGVDSTFELVSSSTAVTELTDTINDKNPTLIESTKNSIKEDDDLVDNSQADIIGDYLIGATNVFTQLFFEASFNQDNTGTFADYSSGSMTWSQNEEGLVSLVFESGIMSKTYKCKGASDQEYDCQYRYKSGSFSIYDENPIAKAISISFLGDEYTMDSTGNDMIVNSDVSRNHDLSMIGKTQTITPIQTQFSGDWYINALYYSASGSFASKVTFNQDGTGSAQMPDDTSRALTWSITDNLFTLTLDKTDLLEAKAFKYWLIKSVDSGYQFWATTDKTDTEHYRRRSGLMVPEQAVTLTNNDVIGRFRSYQGVAEPQDFFVDNYINGTSYRFMYKTMSTWAQSGRTLSMQSLGYGPTFPRPLVHQCPEGASADMCVVNWTQKLEVIAQNGDTWYVRESYPTDSSYTNSGSYVQQYKKTASTVDKFEYYWLPNRTLYFIENQQVLDNSFSESQNDDGSLSRKVKLGTGDIADYSISQGKLRIDQMGSVGVTEIQEFDRDYFKVCGYFEGTNCELGEVRNLYVDPNIASRSMYTPPASMQYAIDGAWYQPSSPEFVIIIRDGTWVHMELKTDNDPQGFAGLEIGALSWDESTGTLQVTKVVDTNGVYGFDENLAHKATVNGNTMTLEVEGESPITFERLLDENEPRVGGFVEYPLTTSRVWASVFLPDNKFFEAEYDPANSDGPGINYGSYVYNSDTGLATLTFEVNQLNTDDISFFMYQAGPDVIHWKDMDEVGAVVRTKSNSEQPYFDSHKIEYERFALINGDNTYYVDFKGDGTADFVSNGQTRSFTWKVVLGQLHLTAVTPSAGLQVEAYVITPTSMLNDGWNVDVIKLEHPLGSTDNDSPDNHSRFSGSMRR</sequence>
<organism evidence="2 3">
    <name type="scientific">Pseudoalteromonas luteoviolacea S4054</name>
    <dbReference type="NCBI Taxonomy" id="1129367"/>
    <lineage>
        <taxon>Bacteria</taxon>
        <taxon>Pseudomonadati</taxon>
        <taxon>Pseudomonadota</taxon>
        <taxon>Gammaproteobacteria</taxon>
        <taxon>Alteromonadales</taxon>
        <taxon>Pseudoalteromonadaceae</taxon>
        <taxon>Pseudoalteromonas</taxon>
    </lineage>
</organism>
<accession>A0A0F6AEC5</accession>
<feature type="region of interest" description="Disordered" evidence="1">
    <location>
        <begin position="25"/>
        <end position="50"/>
    </location>
</feature>
<dbReference type="Pfam" id="PF22352">
    <property type="entry name" value="K319L-like_PKD"/>
    <property type="match status" value="1"/>
</dbReference>
<dbReference type="RefSeq" id="WP_046355180.1">
    <property type="nucleotide sequence ID" value="NZ_AUXW01000135.1"/>
</dbReference>
<dbReference type="InterPro" id="IPR013783">
    <property type="entry name" value="Ig-like_fold"/>
</dbReference>
<gene>
    <name evidence="2" type="ORF">N479_08245</name>
</gene>
<dbReference type="PATRIC" id="fig|1129367.4.peg.1418"/>
<evidence type="ECO:0000313" key="3">
    <source>
        <dbReference type="Proteomes" id="UP000033434"/>
    </source>
</evidence>
<dbReference type="Gene3D" id="2.60.40.10">
    <property type="entry name" value="Immunoglobulins"/>
    <property type="match status" value="1"/>
</dbReference>
<feature type="region of interest" description="Disordered" evidence="1">
    <location>
        <begin position="1127"/>
        <end position="1148"/>
    </location>
</feature>
<evidence type="ECO:0000256" key="1">
    <source>
        <dbReference type="SAM" id="MobiDB-lite"/>
    </source>
</evidence>
<dbReference type="EMBL" id="AUXW01000135">
    <property type="protein sequence ID" value="KKE84545.1"/>
    <property type="molecule type" value="Genomic_DNA"/>
</dbReference>
<comment type="caution">
    <text evidence="2">The sequence shown here is derived from an EMBL/GenBank/DDBJ whole genome shotgun (WGS) entry which is preliminary data.</text>
</comment>
<name>A0A0F6AEC5_9GAMM</name>
<dbReference type="Proteomes" id="UP000033434">
    <property type="component" value="Unassembled WGS sequence"/>
</dbReference>
<dbReference type="PROSITE" id="PS51257">
    <property type="entry name" value="PROKAR_LIPOPROTEIN"/>
    <property type="match status" value="1"/>
</dbReference>
<feature type="compositionally biased region" description="Low complexity" evidence="1">
    <location>
        <begin position="30"/>
        <end position="48"/>
    </location>
</feature>
<protein>
    <recommendedName>
        <fullName evidence="4">PKD/Chitinase domain-containing protein</fullName>
    </recommendedName>
</protein>
<evidence type="ECO:0008006" key="4">
    <source>
        <dbReference type="Google" id="ProtNLM"/>
    </source>
</evidence>